<comment type="caution">
    <text evidence="2">The sequence shown here is derived from an EMBL/GenBank/DDBJ whole genome shotgun (WGS) entry which is preliminary data.</text>
</comment>
<feature type="compositionally biased region" description="Basic and acidic residues" evidence="1">
    <location>
        <begin position="43"/>
        <end position="55"/>
    </location>
</feature>
<dbReference type="Proteomes" id="UP000019812">
    <property type="component" value="Unassembled WGS sequence"/>
</dbReference>
<feature type="compositionally biased region" description="Low complexity" evidence="1">
    <location>
        <begin position="87"/>
        <end position="101"/>
    </location>
</feature>
<dbReference type="EMBL" id="JDSS02000031">
    <property type="protein sequence ID" value="KFB67213.1"/>
    <property type="molecule type" value="Genomic_DNA"/>
</dbReference>
<feature type="region of interest" description="Disordered" evidence="1">
    <location>
        <begin position="168"/>
        <end position="189"/>
    </location>
</feature>
<accession>A0A084XXL9</accession>
<protein>
    <submittedName>
        <fullName evidence="2">Uncharacterized protein</fullName>
    </submittedName>
</protein>
<evidence type="ECO:0000256" key="1">
    <source>
        <dbReference type="SAM" id="MobiDB-lite"/>
    </source>
</evidence>
<gene>
    <name evidence="2" type="ORF">CAPSK01_003330</name>
</gene>
<evidence type="ECO:0000313" key="3">
    <source>
        <dbReference type="Proteomes" id="UP000019812"/>
    </source>
</evidence>
<feature type="region of interest" description="Disordered" evidence="1">
    <location>
        <begin position="1"/>
        <end position="105"/>
    </location>
</feature>
<dbReference type="STRING" id="1457154.CAPSK01_003330"/>
<evidence type="ECO:0000313" key="2">
    <source>
        <dbReference type="EMBL" id="KFB67213.1"/>
    </source>
</evidence>
<reference evidence="2 3" key="1">
    <citation type="submission" date="2014-07" db="EMBL/GenBank/DDBJ databases">
        <title>Expanding our view of genomic diversity in Candidatus Accumulibacter clades.</title>
        <authorList>
            <person name="Skennerton C.T."/>
            <person name="Barr J.J."/>
            <person name="Slater F.R."/>
            <person name="Bond P.L."/>
            <person name="Tyson G.W."/>
        </authorList>
    </citation>
    <scope>NUCLEOTIDE SEQUENCE [LARGE SCALE GENOMIC DNA]</scope>
    <source>
        <strain evidence="3">SK-01</strain>
    </source>
</reference>
<dbReference type="AlphaFoldDB" id="A0A084XXL9"/>
<proteinExistence type="predicted"/>
<feature type="compositionally biased region" description="Low complexity" evidence="1">
    <location>
        <begin position="67"/>
        <end position="79"/>
    </location>
</feature>
<name>A0A084XXL9_9PROT</name>
<sequence length="189" mass="21801">MIFRADEGVEERPGATRQRAQEKDLCAAQDRRAARQRAADPPGEQRRGEPQEQNRSRHQQHRRRRQGQMQRGCRSQGGRYPHRPQQSGKFAAASPGGSAFGIDRRSPFEQAPMRDQHSPVRTHDRIQTVERLVRETGKLEDDLPEVPCRRACHRRQMLPQQHLARLAKQFEDHRAAGGQQHDPEHRQGP</sequence>
<feature type="compositionally biased region" description="Basic residues" evidence="1">
    <location>
        <begin position="56"/>
        <end position="66"/>
    </location>
</feature>
<feature type="compositionally biased region" description="Basic and acidic residues" evidence="1">
    <location>
        <begin position="1"/>
        <end position="33"/>
    </location>
</feature>
<organism evidence="2 3">
    <name type="scientific">Candidatus Accumulibacter vicinus</name>
    <dbReference type="NCBI Taxonomy" id="2954382"/>
    <lineage>
        <taxon>Bacteria</taxon>
        <taxon>Pseudomonadati</taxon>
        <taxon>Pseudomonadota</taxon>
        <taxon>Betaproteobacteria</taxon>
        <taxon>Candidatus Accumulibacter</taxon>
    </lineage>
</organism>